<evidence type="ECO:0008006" key="7">
    <source>
        <dbReference type="Google" id="ProtNLM"/>
    </source>
</evidence>
<comment type="caution">
    <text evidence="5">The sequence shown here is derived from an EMBL/GenBank/DDBJ whole genome shotgun (WGS) entry which is preliminary data.</text>
</comment>
<dbReference type="AlphaFoldDB" id="A0AAD8E5D4"/>
<feature type="signal peptide" evidence="4">
    <location>
        <begin position="1"/>
        <end position="25"/>
    </location>
</feature>
<evidence type="ECO:0000256" key="4">
    <source>
        <dbReference type="SAM" id="SignalP"/>
    </source>
</evidence>
<name>A0AAD8E5D4_DIPPU</name>
<dbReference type="InterPro" id="IPR038606">
    <property type="entry name" value="To_sf"/>
</dbReference>
<dbReference type="Pfam" id="PF06585">
    <property type="entry name" value="JHBP"/>
    <property type="match status" value="1"/>
</dbReference>
<feature type="chain" id="PRO_5042039154" description="Protein takeout" evidence="4">
    <location>
        <begin position="26"/>
        <end position="253"/>
    </location>
</feature>
<evidence type="ECO:0000256" key="3">
    <source>
        <dbReference type="ARBA" id="ARBA00060902"/>
    </source>
</evidence>
<dbReference type="GO" id="GO:0005615">
    <property type="term" value="C:extracellular space"/>
    <property type="evidence" value="ECO:0007669"/>
    <property type="project" value="TreeGrafter"/>
</dbReference>
<organism evidence="5 6">
    <name type="scientific">Diploptera punctata</name>
    <name type="common">Pacific beetle cockroach</name>
    <dbReference type="NCBI Taxonomy" id="6984"/>
    <lineage>
        <taxon>Eukaryota</taxon>
        <taxon>Metazoa</taxon>
        <taxon>Ecdysozoa</taxon>
        <taxon>Arthropoda</taxon>
        <taxon>Hexapoda</taxon>
        <taxon>Insecta</taxon>
        <taxon>Pterygota</taxon>
        <taxon>Neoptera</taxon>
        <taxon>Polyneoptera</taxon>
        <taxon>Dictyoptera</taxon>
        <taxon>Blattodea</taxon>
        <taxon>Blaberoidea</taxon>
        <taxon>Blaberidae</taxon>
        <taxon>Diplopterinae</taxon>
        <taxon>Diploptera</taxon>
    </lineage>
</organism>
<sequence>MYIRECYRFFAMYFQLLLLASCSSAATLPKAPFLRPCAQDNPHFNDCALESAKYGLPIVAKGDRSLGIPPLNPLHIPEVKVDDRSFTLTLHDALVYGLENAIPEKIEFNFEKRNINMEFTLPVFKAISKYAIDGKFLLLPIKGDGDFNGTSINGKLRVNQGYNFKKINGKDHMEVVDMKVTFMPQRFYLTLTNLFNGDKTLGDHMNAFLNENWKVVYEELRPTLESTFETILTSVTTSFFNAIPYEEILPKTL</sequence>
<reference evidence="5" key="1">
    <citation type="journal article" date="2023" name="IScience">
        <title>Live-bearing cockroach genome reveals convergent evolutionary mechanisms linked to viviparity in insects and beyond.</title>
        <authorList>
            <person name="Fouks B."/>
            <person name="Harrison M.C."/>
            <person name="Mikhailova A.A."/>
            <person name="Marchal E."/>
            <person name="English S."/>
            <person name="Carruthers M."/>
            <person name="Jennings E.C."/>
            <person name="Chiamaka E.L."/>
            <person name="Frigard R.A."/>
            <person name="Pippel M."/>
            <person name="Attardo G.M."/>
            <person name="Benoit J.B."/>
            <person name="Bornberg-Bauer E."/>
            <person name="Tobe S.S."/>
        </authorList>
    </citation>
    <scope>NUCLEOTIDE SEQUENCE</scope>
    <source>
        <strain evidence="5">Stay&amp;Tobe</strain>
    </source>
</reference>
<reference evidence="5" key="2">
    <citation type="submission" date="2023-05" db="EMBL/GenBank/DDBJ databases">
        <authorList>
            <person name="Fouks B."/>
        </authorList>
    </citation>
    <scope>NUCLEOTIDE SEQUENCE</scope>
    <source>
        <strain evidence="5">Stay&amp;Tobe</strain>
        <tissue evidence="5">Testes</tissue>
    </source>
</reference>
<evidence type="ECO:0000313" key="6">
    <source>
        <dbReference type="Proteomes" id="UP001233999"/>
    </source>
</evidence>
<keyword evidence="2" id="KW-0090">Biological rhythms</keyword>
<keyword evidence="6" id="KW-1185">Reference proteome</keyword>
<dbReference type="SMART" id="SM00700">
    <property type="entry name" value="JHBP"/>
    <property type="match status" value="1"/>
</dbReference>
<dbReference type="PANTHER" id="PTHR11008:SF32">
    <property type="entry name" value="CIRCADIAN CLOCK-CONTROLLED PROTEIN DAYWAKE-RELATED"/>
    <property type="match status" value="1"/>
</dbReference>
<dbReference type="Gene3D" id="3.15.10.30">
    <property type="entry name" value="Haemolymph juvenile hormone binding protein"/>
    <property type="match status" value="1"/>
</dbReference>
<evidence type="ECO:0000313" key="5">
    <source>
        <dbReference type="EMBL" id="KAJ9577451.1"/>
    </source>
</evidence>
<dbReference type="InterPro" id="IPR010562">
    <property type="entry name" value="Haemolymph_juvenile_hormone-bd"/>
</dbReference>
<dbReference type="Proteomes" id="UP001233999">
    <property type="component" value="Unassembled WGS sequence"/>
</dbReference>
<dbReference type="PROSITE" id="PS51257">
    <property type="entry name" value="PROKAR_LIPOPROTEIN"/>
    <property type="match status" value="1"/>
</dbReference>
<gene>
    <name evidence="5" type="ORF">L9F63_005952</name>
</gene>
<protein>
    <recommendedName>
        <fullName evidence="7">Protein takeout</fullName>
    </recommendedName>
</protein>
<proteinExistence type="inferred from homology"/>
<evidence type="ECO:0000256" key="1">
    <source>
        <dbReference type="ARBA" id="ARBA00022729"/>
    </source>
</evidence>
<dbReference type="EMBL" id="JASPKZ010009357">
    <property type="protein sequence ID" value="KAJ9577451.1"/>
    <property type="molecule type" value="Genomic_DNA"/>
</dbReference>
<keyword evidence="1 4" id="KW-0732">Signal</keyword>
<accession>A0AAD8E5D4</accession>
<dbReference type="FunFam" id="3.15.10.30:FF:000001">
    <property type="entry name" value="Takeout-like protein 1"/>
    <property type="match status" value="1"/>
</dbReference>
<evidence type="ECO:0000256" key="2">
    <source>
        <dbReference type="ARBA" id="ARBA00023108"/>
    </source>
</evidence>
<dbReference type="PANTHER" id="PTHR11008">
    <property type="entry name" value="PROTEIN TAKEOUT-LIKE PROTEIN"/>
    <property type="match status" value="1"/>
</dbReference>
<comment type="similarity">
    <text evidence="3">Belongs to the TO family.</text>
</comment>
<dbReference type="GO" id="GO:0007623">
    <property type="term" value="P:circadian rhythm"/>
    <property type="evidence" value="ECO:0007669"/>
    <property type="project" value="UniProtKB-ARBA"/>
</dbReference>